<gene>
    <name evidence="1" type="ORF">BIFANG_03366</name>
</gene>
<evidence type="ECO:0000313" key="1">
    <source>
        <dbReference type="EMBL" id="EEP20793.1"/>
    </source>
</evidence>
<proteinExistence type="predicted"/>
<dbReference type="EMBL" id="ABYS02000009">
    <property type="protein sequence ID" value="EEP20793.1"/>
    <property type="molecule type" value="Genomic_DNA"/>
</dbReference>
<evidence type="ECO:0000313" key="2">
    <source>
        <dbReference type="Proteomes" id="UP000006408"/>
    </source>
</evidence>
<accession>C4FG97</accession>
<dbReference type="AlphaFoldDB" id="C4FG97"/>
<organism evidence="1 2">
    <name type="scientific">Bifidobacterium angulatum DSM 20098 = JCM 7096</name>
    <dbReference type="NCBI Taxonomy" id="518635"/>
    <lineage>
        <taxon>Bacteria</taxon>
        <taxon>Bacillati</taxon>
        <taxon>Actinomycetota</taxon>
        <taxon>Actinomycetes</taxon>
        <taxon>Bifidobacteriales</taxon>
        <taxon>Bifidobacteriaceae</taxon>
        <taxon>Bifidobacterium</taxon>
    </lineage>
</organism>
<sequence>MPRRHIYARLYISHGTALELFGMTATMNYLPTYNPNQVR</sequence>
<name>C4FG97_9BIFI</name>
<protein>
    <submittedName>
        <fullName evidence="1">Uncharacterized protein</fullName>
    </submittedName>
</protein>
<dbReference type="HOGENOM" id="CLU_3305441_0_0_11"/>
<comment type="caution">
    <text evidence="1">The sequence shown here is derived from an EMBL/GenBank/DDBJ whole genome shotgun (WGS) entry which is preliminary data.</text>
</comment>
<dbReference type="Proteomes" id="UP000006408">
    <property type="component" value="Unassembled WGS sequence"/>
</dbReference>
<reference evidence="1" key="1">
    <citation type="submission" date="2009-04" db="EMBL/GenBank/DDBJ databases">
        <authorList>
            <person name="Weinstock G."/>
            <person name="Sodergren E."/>
            <person name="Clifton S."/>
            <person name="Fulton L."/>
            <person name="Fulton B."/>
            <person name="Courtney L."/>
            <person name="Fronick C."/>
            <person name="Harrison M."/>
            <person name="Strong C."/>
            <person name="Farmer C."/>
            <person name="Delahaunty K."/>
            <person name="Markovic C."/>
            <person name="Hall O."/>
            <person name="Minx P."/>
            <person name="Tomlinson C."/>
            <person name="Mitreva M."/>
            <person name="Nelson J."/>
            <person name="Hou S."/>
            <person name="Wollam A."/>
            <person name="Pepin K.H."/>
            <person name="Johnson M."/>
            <person name="Bhonagiri V."/>
            <person name="Nash W.E."/>
            <person name="Warren W."/>
            <person name="Chinwalla A."/>
            <person name="Mardis E.R."/>
            <person name="Wilson R.K."/>
        </authorList>
    </citation>
    <scope>NUCLEOTIDE SEQUENCE [LARGE SCALE GENOMIC DNA]</scope>
    <source>
        <strain evidence="1">DSM 20098</strain>
    </source>
</reference>
<keyword evidence="2" id="KW-1185">Reference proteome</keyword>